<dbReference type="AlphaFoldDB" id="A0A0M9A187"/>
<accession>A0A0M9A187</accession>
<evidence type="ECO:0008006" key="3">
    <source>
        <dbReference type="Google" id="ProtNLM"/>
    </source>
</evidence>
<sequence>MTTVIAATTSQCDVASDLKDIMNWMSSEVRGAAELGDVFTFRGYVEPKRYSSNGRDMTVVLKRSANSPTDEEYMDVSYYFHDGKPTIFHIFSTRHVHHARTKRAGDSLAIVTALFSMGSRRFSNPNGQQVYVDSWNCGIRKWYTREKNRRDTVATNIVSSESRKREGGTQQPASVCDVEYYGLTSPVKGTVVHPEPHRLFAMEGPIKCRQHFIPAANQSVIIRVESSSKQSPNNPCQTKCGDSGCHCVSNMTLENVDHLLLVSETGHIVTCLCGNYQPGKIHVTGVVCVPQDWLPVGIRSWTPVYIEWSRSSKAGLNFRAAYEFIKDTYCGYHTTTKPEGEVNGGDLASSGLKLNQYYQQKCTWILDSLTDRQLTIEVKSTQSRPCTAWNLTIHEYSKNGDPAGPRLYTFCSRNTHKNFTLPWKTNTVVVRLQALGRTAPEYTMKWRSQSVIANTHKSGPSPAPNHVLSSSAGNGPREMRILILFAMLLAYAVGC</sequence>
<evidence type="ECO:0000313" key="1">
    <source>
        <dbReference type="EMBL" id="KOX73813.1"/>
    </source>
</evidence>
<dbReference type="STRING" id="166423.A0A0M9A187"/>
<dbReference type="Proteomes" id="UP000053105">
    <property type="component" value="Unassembled WGS sequence"/>
</dbReference>
<organism evidence="1 2">
    <name type="scientific">Melipona quadrifasciata</name>
    <dbReference type="NCBI Taxonomy" id="166423"/>
    <lineage>
        <taxon>Eukaryota</taxon>
        <taxon>Metazoa</taxon>
        <taxon>Ecdysozoa</taxon>
        <taxon>Arthropoda</taxon>
        <taxon>Hexapoda</taxon>
        <taxon>Insecta</taxon>
        <taxon>Pterygota</taxon>
        <taxon>Neoptera</taxon>
        <taxon>Endopterygota</taxon>
        <taxon>Hymenoptera</taxon>
        <taxon>Apocrita</taxon>
        <taxon>Aculeata</taxon>
        <taxon>Apoidea</taxon>
        <taxon>Anthophila</taxon>
        <taxon>Apidae</taxon>
        <taxon>Melipona</taxon>
    </lineage>
</organism>
<dbReference type="OrthoDB" id="10063988at2759"/>
<name>A0A0M9A187_9HYME</name>
<dbReference type="InterPro" id="IPR035914">
    <property type="entry name" value="Sperma_CUB_dom_sf"/>
</dbReference>
<protein>
    <recommendedName>
        <fullName evidence="3">CUB domain-containing protein</fullName>
    </recommendedName>
</protein>
<dbReference type="EMBL" id="KQ435794">
    <property type="protein sequence ID" value="KOX73813.1"/>
    <property type="molecule type" value="Genomic_DNA"/>
</dbReference>
<keyword evidence="2" id="KW-1185">Reference proteome</keyword>
<evidence type="ECO:0000313" key="2">
    <source>
        <dbReference type="Proteomes" id="UP000053105"/>
    </source>
</evidence>
<proteinExistence type="predicted"/>
<reference evidence="1 2" key="1">
    <citation type="submission" date="2015-07" db="EMBL/GenBank/DDBJ databases">
        <title>The genome of Melipona quadrifasciata.</title>
        <authorList>
            <person name="Pan H."/>
            <person name="Kapheim K."/>
        </authorList>
    </citation>
    <scope>NUCLEOTIDE SEQUENCE [LARGE SCALE GENOMIC DNA]</scope>
    <source>
        <strain evidence="1">0111107301</strain>
        <tissue evidence="1">Whole body</tissue>
    </source>
</reference>
<gene>
    <name evidence="1" type="ORF">WN51_13891</name>
</gene>
<dbReference type="Gene3D" id="2.60.120.290">
    <property type="entry name" value="Spermadhesin, CUB domain"/>
    <property type="match status" value="1"/>
</dbReference>